<dbReference type="Proteomes" id="UP001589891">
    <property type="component" value="Unassembled WGS sequence"/>
</dbReference>
<comment type="caution">
    <text evidence="7">The sequence shown here is derived from an EMBL/GenBank/DDBJ whole genome shotgun (WGS) entry which is preliminary data.</text>
</comment>
<evidence type="ECO:0000256" key="4">
    <source>
        <dbReference type="ARBA" id="ARBA00022989"/>
    </source>
</evidence>
<keyword evidence="2" id="KW-1003">Cell membrane</keyword>
<keyword evidence="3 6" id="KW-0812">Transmembrane</keyword>
<feature type="transmembrane region" description="Helical" evidence="6">
    <location>
        <begin position="136"/>
        <end position="158"/>
    </location>
</feature>
<name>A0ABV6SNR6_AZOPA</name>
<gene>
    <name evidence="7" type="ORF">ACFFGX_13810</name>
</gene>
<feature type="transmembrane region" description="Helical" evidence="6">
    <location>
        <begin position="178"/>
        <end position="202"/>
    </location>
</feature>
<dbReference type="RefSeq" id="WP_376946825.1">
    <property type="nucleotide sequence ID" value="NZ_CP171449.1"/>
</dbReference>
<keyword evidence="5 6" id="KW-0472">Membrane</keyword>
<evidence type="ECO:0000256" key="3">
    <source>
        <dbReference type="ARBA" id="ARBA00022692"/>
    </source>
</evidence>
<accession>A0ABV6SNR6</accession>
<feature type="transmembrane region" description="Helical" evidence="6">
    <location>
        <begin position="70"/>
        <end position="88"/>
    </location>
</feature>
<organism evidence="7 8">
    <name type="scientific">Azorhizophilus paspali</name>
    <name type="common">Azotobacter paspali</name>
    <dbReference type="NCBI Taxonomy" id="69963"/>
    <lineage>
        <taxon>Bacteria</taxon>
        <taxon>Pseudomonadati</taxon>
        <taxon>Pseudomonadota</taxon>
        <taxon>Gammaproteobacteria</taxon>
        <taxon>Pseudomonadales</taxon>
        <taxon>Pseudomonadaceae</taxon>
        <taxon>Azorhizophilus</taxon>
    </lineage>
</organism>
<reference evidence="7 8" key="1">
    <citation type="submission" date="2024-09" db="EMBL/GenBank/DDBJ databases">
        <authorList>
            <person name="Sun Q."/>
            <person name="Mori K."/>
        </authorList>
    </citation>
    <scope>NUCLEOTIDE SEQUENCE [LARGE SCALE GENOMIC DNA]</scope>
    <source>
        <strain evidence="7 8">NCAIM B.01794</strain>
    </source>
</reference>
<dbReference type="PANTHER" id="PTHR30213">
    <property type="entry name" value="INNER MEMBRANE PROTEIN YHJD"/>
    <property type="match status" value="1"/>
</dbReference>
<keyword evidence="4 6" id="KW-1133">Transmembrane helix</keyword>
<dbReference type="PANTHER" id="PTHR30213:SF0">
    <property type="entry name" value="UPF0761 MEMBRANE PROTEIN YIHY"/>
    <property type="match status" value="1"/>
</dbReference>
<feature type="transmembrane region" description="Helical" evidence="6">
    <location>
        <begin position="94"/>
        <end position="115"/>
    </location>
</feature>
<proteinExistence type="predicted"/>
<keyword evidence="8" id="KW-1185">Reference proteome</keyword>
<evidence type="ECO:0000256" key="2">
    <source>
        <dbReference type="ARBA" id="ARBA00022475"/>
    </source>
</evidence>
<feature type="transmembrane region" description="Helical" evidence="6">
    <location>
        <begin position="34"/>
        <end position="58"/>
    </location>
</feature>
<evidence type="ECO:0000256" key="1">
    <source>
        <dbReference type="ARBA" id="ARBA00004651"/>
    </source>
</evidence>
<feature type="transmembrane region" description="Helical" evidence="6">
    <location>
        <begin position="247"/>
        <end position="268"/>
    </location>
</feature>
<feature type="transmembrane region" description="Helical" evidence="6">
    <location>
        <begin position="214"/>
        <end position="235"/>
    </location>
</feature>
<comment type="subcellular location">
    <subcellularLocation>
        <location evidence="1">Cell membrane</location>
        <topology evidence="1">Multi-pass membrane protein</topology>
    </subcellularLocation>
</comment>
<dbReference type="InterPro" id="IPR017039">
    <property type="entry name" value="Virul_fac_BrkB"/>
</dbReference>
<dbReference type="EMBL" id="JBHLSS010000086">
    <property type="protein sequence ID" value="MFC0710579.1"/>
    <property type="molecule type" value="Genomic_DNA"/>
</dbReference>
<evidence type="ECO:0000313" key="7">
    <source>
        <dbReference type="EMBL" id="MFC0710579.1"/>
    </source>
</evidence>
<dbReference type="NCBIfam" id="TIGR00765">
    <property type="entry name" value="yihY_not_rbn"/>
    <property type="match status" value="1"/>
</dbReference>
<evidence type="ECO:0000256" key="6">
    <source>
        <dbReference type="SAM" id="Phobius"/>
    </source>
</evidence>
<protein>
    <submittedName>
        <fullName evidence="7">YihY/virulence factor BrkB family protein</fullName>
    </submittedName>
</protein>
<sequence>MHLLDLRGMGLVEVLKCTVKDFMDDEMPTYASALAFQMLFSLFPFLLFLIALIGFLDLQKFFDWLQQQAALLLPAQAMSTVNSVIAQFQRERAGLFSLGIVAALWTASAGVRSTMQAMNKAYDVAESRPAWKRIPLSVLYTVGIALMLLSAAGLMLIGPEVMTWLAGWVGLEQLIVTLWTWLRWPVAILLLILAVAMIYYVAPDVEQRFRFITPGSVLAVLVWIATSLGFGFYVGNFGNYDATYGSVGAVIVMLLYFFISAAVLLFGAELNAVIEHHHPEGKDPGEKKL</sequence>
<dbReference type="PIRSF" id="PIRSF035875">
    <property type="entry name" value="RNase_BN"/>
    <property type="match status" value="1"/>
</dbReference>
<evidence type="ECO:0000313" key="8">
    <source>
        <dbReference type="Proteomes" id="UP001589891"/>
    </source>
</evidence>
<evidence type="ECO:0000256" key="5">
    <source>
        <dbReference type="ARBA" id="ARBA00023136"/>
    </source>
</evidence>
<dbReference type="Pfam" id="PF03631">
    <property type="entry name" value="Virul_fac_BrkB"/>
    <property type="match status" value="1"/>
</dbReference>